<protein>
    <recommendedName>
        <fullName evidence="4">Peptidase M14 domain-containing protein</fullName>
    </recommendedName>
</protein>
<dbReference type="GO" id="GO:0005615">
    <property type="term" value="C:extracellular space"/>
    <property type="evidence" value="ECO:0007669"/>
    <property type="project" value="TreeGrafter"/>
</dbReference>
<dbReference type="SMART" id="SM00631">
    <property type="entry name" value="Zn_pept"/>
    <property type="match status" value="1"/>
</dbReference>
<dbReference type="STRING" id="3068.D8TKA3"/>
<gene>
    <name evidence="5" type="ORF">VOLCADRAFT_87144</name>
</gene>
<evidence type="ECO:0000256" key="1">
    <source>
        <dbReference type="ARBA" id="ARBA00005988"/>
    </source>
</evidence>
<keyword evidence="6" id="KW-1185">Reference proteome</keyword>
<reference evidence="5 6" key="1">
    <citation type="journal article" date="2010" name="Science">
        <title>Genomic analysis of organismal complexity in the multicellular green alga Volvox carteri.</title>
        <authorList>
            <person name="Prochnik S.E."/>
            <person name="Umen J."/>
            <person name="Nedelcu A.M."/>
            <person name="Hallmann A."/>
            <person name="Miller S.M."/>
            <person name="Nishii I."/>
            <person name="Ferris P."/>
            <person name="Kuo A."/>
            <person name="Mitros T."/>
            <person name="Fritz-Laylin L.K."/>
            <person name="Hellsten U."/>
            <person name="Chapman J."/>
            <person name="Simakov O."/>
            <person name="Rensing S.A."/>
            <person name="Terry A."/>
            <person name="Pangilinan J."/>
            <person name="Kapitonov V."/>
            <person name="Jurka J."/>
            <person name="Salamov A."/>
            <person name="Shapiro H."/>
            <person name="Schmutz J."/>
            <person name="Grimwood J."/>
            <person name="Lindquist E."/>
            <person name="Lucas S."/>
            <person name="Grigoriev I.V."/>
            <person name="Schmitt R."/>
            <person name="Kirk D."/>
            <person name="Rokhsar D.S."/>
        </authorList>
    </citation>
    <scope>NUCLEOTIDE SEQUENCE [LARGE SCALE GENOMIC DNA]</scope>
    <source>
        <strain evidence="6">f. Nagariensis / Eve</strain>
    </source>
</reference>
<dbReference type="RefSeq" id="XP_002946990.1">
    <property type="nucleotide sequence ID" value="XM_002946944.1"/>
</dbReference>
<feature type="region of interest" description="Disordered" evidence="3">
    <location>
        <begin position="104"/>
        <end position="123"/>
    </location>
</feature>
<evidence type="ECO:0000259" key="4">
    <source>
        <dbReference type="PROSITE" id="PS52035"/>
    </source>
</evidence>
<feature type="compositionally biased region" description="Pro residues" evidence="3">
    <location>
        <begin position="177"/>
        <end position="191"/>
    </location>
</feature>
<dbReference type="PANTHER" id="PTHR11532:SF57">
    <property type="entry name" value="CARBOXYPEPTIDASE D, B"/>
    <property type="match status" value="1"/>
</dbReference>
<feature type="domain" description="Peptidase M14" evidence="4">
    <location>
        <begin position="197"/>
        <end position="486"/>
    </location>
</feature>
<dbReference type="Proteomes" id="UP000001058">
    <property type="component" value="Unassembled WGS sequence"/>
</dbReference>
<dbReference type="GO" id="GO:0016485">
    <property type="term" value="P:protein processing"/>
    <property type="evidence" value="ECO:0007669"/>
    <property type="project" value="TreeGrafter"/>
</dbReference>
<evidence type="ECO:0000256" key="3">
    <source>
        <dbReference type="SAM" id="MobiDB-lite"/>
    </source>
</evidence>
<dbReference type="PANTHER" id="PTHR11532">
    <property type="entry name" value="PROTEASE M14 CARBOXYPEPTIDASE"/>
    <property type="match status" value="1"/>
</dbReference>
<name>D8TKA3_VOLCA</name>
<evidence type="ECO:0000256" key="2">
    <source>
        <dbReference type="PROSITE-ProRule" id="PRU01379"/>
    </source>
</evidence>
<dbReference type="GO" id="GO:0006518">
    <property type="term" value="P:peptide metabolic process"/>
    <property type="evidence" value="ECO:0007669"/>
    <property type="project" value="TreeGrafter"/>
</dbReference>
<organism evidence="6">
    <name type="scientific">Volvox carteri f. nagariensis</name>
    <dbReference type="NCBI Taxonomy" id="3068"/>
    <lineage>
        <taxon>Eukaryota</taxon>
        <taxon>Viridiplantae</taxon>
        <taxon>Chlorophyta</taxon>
        <taxon>core chlorophytes</taxon>
        <taxon>Chlorophyceae</taxon>
        <taxon>CS clade</taxon>
        <taxon>Chlamydomonadales</taxon>
        <taxon>Volvocaceae</taxon>
        <taxon>Volvox</taxon>
    </lineage>
</organism>
<comment type="similarity">
    <text evidence="1 2">Belongs to the peptidase M14 family.</text>
</comment>
<dbReference type="PROSITE" id="PS52035">
    <property type="entry name" value="PEPTIDASE_M14"/>
    <property type="match status" value="1"/>
</dbReference>
<feature type="active site" description="Proton donor/acceptor" evidence="2">
    <location>
        <position position="456"/>
    </location>
</feature>
<evidence type="ECO:0000313" key="6">
    <source>
        <dbReference type="Proteomes" id="UP000001058"/>
    </source>
</evidence>
<dbReference type="SUPFAM" id="SSF53187">
    <property type="entry name" value="Zn-dependent exopeptidases"/>
    <property type="match status" value="1"/>
</dbReference>
<dbReference type="InParanoid" id="D8TKA3"/>
<dbReference type="GeneID" id="9618360"/>
<dbReference type="AlphaFoldDB" id="D8TKA3"/>
<dbReference type="Gene3D" id="3.40.630.10">
    <property type="entry name" value="Zn peptidases"/>
    <property type="match status" value="1"/>
</dbReference>
<dbReference type="OrthoDB" id="10249045at2759"/>
<sequence length="588" mass="64345">MSPVISLTRRIAGDNASSHAGDPPVAISDKTRDRCIVATPRDCPGMRAPNATGRLGFFFPPWEIPFAIFPIRAPPPCVCLYVFTRPSTPVPATSLAFRCPTVDGEAATTTEEPPPAEDAPLPLTSAKASLQPGIPLKSPTQKLPPSPALMLKQELKPSNPAPPVAKAPRGPKAVRTKPPPAPSPPEVPVPPELELYDSSSLNVEMDWSVLPTYKRATEFLANVAASSGRRVLGRDLWLITAGSPESALFPDPSNPEVPFPKPKVALIGNMHGDEKGNFQILLQFVKEICLDTVNSRVQLYIIPTMNPDGYVAATRSNANGIDLNRNCYSSDFPYARPMPTEALKGSYYEAAYFLLNGGASMEPETRVRGGGIIAIAMGKTNMARSREQFFIAIHVGIFTFVSYLLFLGSENGRLVASHEHLHGQGVIAIFTRWYTALGTLGDWMHHAERLHMVTLELHNRKTPTASDLATLYGLNRGSLFRFAEAAHLGLRARLLDARTRAPLRADILMDEPAGIWPPQVEDNGFIWKICVPGARYSGTIQPYDMFNLSIRYAPIRFSFKAPSSWDDVIKGSGTENLTFVRVFLAQRL</sequence>
<dbReference type="GO" id="GO:0008270">
    <property type="term" value="F:zinc ion binding"/>
    <property type="evidence" value="ECO:0007669"/>
    <property type="project" value="InterPro"/>
</dbReference>
<dbReference type="EMBL" id="GL378325">
    <property type="protein sequence ID" value="EFJ52216.1"/>
    <property type="molecule type" value="Genomic_DNA"/>
</dbReference>
<evidence type="ECO:0000313" key="5">
    <source>
        <dbReference type="EMBL" id="EFJ52216.1"/>
    </source>
</evidence>
<dbReference type="InterPro" id="IPR050753">
    <property type="entry name" value="Peptidase_M14_domain"/>
</dbReference>
<accession>D8TKA3</accession>
<feature type="region of interest" description="Disordered" evidence="3">
    <location>
        <begin position="153"/>
        <end position="193"/>
    </location>
</feature>
<dbReference type="Pfam" id="PF00246">
    <property type="entry name" value="Peptidase_M14"/>
    <property type="match status" value="1"/>
</dbReference>
<dbReference type="KEGG" id="vcn:VOLCADRAFT_87144"/>
<proteinExistence type="inferred from homology"/>
<dbReference type="eggNOG" id="KOG2649">
    <property type="taxonomic scope" value="Eukaryota"/>
</dbReference>
<dbReference type="InterPro" id="IPR000834">
    <property type="entry name" value="Peptidase_M14"/>
</dbReference>
<dbReference type="GO" id="GO:0004181">
    <property type="term" value="F:metallocarboxypeptidase activity"/>
    <property type="evidence" value="ECO:0007669"/>
    <property type="project" value="InterPro"/>
</dbReference>